<dbReference type="InterPro" id="IPR043128">
    <property type="entry name" value="Rev_trsase/Diguanyl_cyclase"/>
</dbReference>
<name>Q07Y51_SHEFN</name>
<dbReference type="Pfam" id="PF00990">
    <property type="entry name" value="GGDEF"/>
    <property type="match status" value="1"/>
</dbReference>
<dbReference type="OrthoDB" id="9812260at2"/>
<keyword evidence="4" id="KW-0812">Transmembrane</keyword>
<evidence type="ECO:0000259" key="5">
    <source>
        <dbReference type="PROSITE" id="PS50887"/>
    </source>
</evidence>
<dbReference type="GO" id="GO:0052621">
    <property type="term" value="F:diguanylate cyclase activity"/>
    <property type="evidence" value="ECO:0007669"/>
    <property type="project" value="UniProtKB-EC"/>
</dbReference>
<evidence type="ECO:0000256" key="1">
    <source>
        <dbReference type="ARBA" id="ARBA00001946"/>
    </source>
</evidence>
<keyword evidence="7" id="KW-1185">Reference proteome</keyword>
<dbReference type="CDD" id="cd01949">
    <property type="entry name" value="GGDEF"/>
    <property type="match status" value="1"/>
</dbReference>
<dbReference type="SUPFAM" id="SSF55073">
    <property type="entry name" value="Nucleotide cyclase"/>
    <property type="match status" value="1"/>
</dbReference>
<evidence type="ECO:0000256" key="4">
    <source>
        <dbReference type="SAM" id="Phobius"/>
    </source>
</evidence>
<feature type="transmembrane region" description="Helical" evidence="4">
    <location>
        <begin position="118"/>
        <end position="136"/>
    </location>
</feature>
<dbReference type="HOGENOM" id="CLU_000445_11_1_6"/>
<keyword evidence="4" id="KW-0472">Membrane</keyword>
<sequence>MAISNLWASELEYRRTVLKAVLIVIIVAGGIFVVNNWFNDFKLYAMVELAVVCLCIGILFIHKATPNLTLWCLVFLFALYSVILIGIYSASFNSGLFTWLFIIPVLSYLLLGIKLGTLYTCVYMIGGVGILVNALLLDIATIYPITIANIVLCLAAIWALSFSYEYKRAEAVERLQKMASLDPLTGLNNRLLLDSIFDMLCESLPEQHQSVSVLILDLDHFKRINDQYGHDVGDKVLVEVSRIINSVRRQNDWAFRLGGEEFCMLIPDSNLQQAGQIAERLRKAVELVTVIDGSELNLSISIGVSRWPEDGAHFSQIYKTADARLYQAKTLGRNKVITTLNEQPTINTEASIEVQTLTD</sequence>
<dbReference type="GO" id="GO:1902201">
    <property type="term" value="P:negative regulation of bacterial-type flagellum-dependent cell motility"/>
    <property type="evidence" value="ECO:0007669"/>
    <property type="project" value="TreeGrafter"/>
</dbReference>
<dbReference type="AlphaFoldDB" id="Q07Y51"/>
<dbReference type="Proteomes" id="UP000000684">
    <property type="component" value="Chromosome"/>
</dbReference>
<gene>
    <name evidence="6" type="ordered locus">Sfri_3227</name>
</gene>
<feature type="transmembrane region" description="Helical" evidence="4">
    <location>
        <begin position="142"/>
        <end position="164"/>
    </location>
</feature>
<dbReference type="FunFam" id="3.30.70.270:FF:000001">
    <property type="entry name" value="Diguanylate cyclase domain protein"/>
    <property type="match status" value="1"/>
</dbReference>
<dbReference type="Pfam" id="PF20966">
    <property type="entry name" value="MASE6"/>
    <property type="match status" value="1"/>
</dbReference>
<comment type="catalytic activity">
    <reaction evidence="3">
        <text>2 GTP = 3',3'-c-di-GMP + 2 diphosphate</text>
        <dbReference type="Rhea" id="RHEA:24898"/>
        <dbReference type="ChEBI" id="CHEBI:33019"/>
        <dbReference type="ChEBI" id="CHEBI:37565"/>
        <dbReference type="ChEBI" id="CHEBI:58805"/>
        <dbReference type="EC" id="2.7.7.65"/>
    </reaction>
</comment>
<dbReference type="NCBIfam" id="TIGR00254">
    <property type="entry name" value="GGDEF"/>
    <property type="match status" value="1"/>
</dbReference>
<dbReference type="eggNOG" id="COG2199">
    <property type="taxonomic scope" value="Bacteria"/>
</dbReference>
<accession>Q07Y51</accession>
<feature type="transmembrane region" description="Helical" evidence="4">
    <location>
        <begin position="20"/>
        <end position="38"/>
    </location>
</feature>
<dbReference type="Gene3D" id="3.30.70.270">
    <property type="match status" value="1"/>
</dbReference>
<evidence type="ECO:0000256" key="2">
    <source>
        <dbReference type="ARBA" id="ARBA00012528"/>
    </source>
</evidence>
<dbReference type="InterPro" id="IPR048435">
    <property type="entry name" value="MASE6"/>
</dbReference>
<dbReference type="RefSeq" id="WP_011638666.1">
    <property type="nucleotide sequence ID" value="NC_008345.1"/>
</dbReference>
<dbReference type="PANTHER" id="PTHR45138:SF9">
    <property type="entry name" value="DIGUANYLATE CYCLASE DGCM-RELATED"/>
    <property type="match status" value="1"/>
</dbReference>
<dbReference type="GO" id="GO:0005886">
    <property type="term" value="C:plasma membrane"/>
    <property type="evidence" value="ECO:0007669"/>
    <property type="project" value="TreeGrafter"/>
</dbReference>
<reference evidence="6 7" key="1">
    <citation type="submission" date="2006-08" db="EMBL/GenBank/DDBJ databases">
        <title>Complete sequence of Shewanella frigidimarina NCIMB 400.</title>
        <authorList>
            <consortium name="US DOE Joint Genome Institute"/>
            <person name="Copeland A."/>
            <person name="Lucas S."/>
            <person name="Lapidus A."/>
            <person name="Barry K."/>
            <person name="Detter J.C."/>
            <person name="Glavina del Rio T."/>
            <person name="Hammon N."/>
            <person name="Israni S."/>
            <person name="Dalin E."/>
            <person name="Tice H."/>
            <person name="Pitluck S."/>
            <person name="Fredrickson J.K."/>
            <person name="Kolker E."/>
            <person name="McCuel L.A."/>
            <person name="DiChristina T."/>
            <person name="Nealson K.H."/>
            <person name="Newman D."/>
            <person name="Tiedje J.M."/>
            <person name="Zhou J."/>
            <person name="Romine M.F."/>
            <person name="Culley D.E."/>
            <person name="Serres M."/>
            <person name="Chertkov O."/>
            <person name="Brettin T."/>
            <person name="Bruce D."/>
            <person name="Han C."/>
            <person name="Tapia R."/>
            <person name="Gilna P."/>
            <person name="Schmutz J."/>
            <person name="Larimer F."/>
            <person name="Land M."/>
            <person name="Hauser L."/>
            <person name="Kyrpides N."/>
            <person name="Mikhailova N."/>
            <person name="Richardson P."/>
        </authorList>
    </citation>
    <scope>NUCLEOTIDE SEQUENCE [LARGE SCALE GENOMIC DNA]</scope>
    <source>
        <strain evidence="6 7">NCIMB 400</strain>
    </source>
</reference>
<dbReference type="InterPro" id="IPR050469">
    <property type="entry name" value="Diguanylate_Cyclase"/>
</dbReference>
<dbReference type="KEGG" id="sfr:Sfri_3227"/>
<dbReference type="InterPro" id="IPR029787">
    <property type="entry name" value="Nucleotide_cyclase"/>
</dbReference>
<dbReference type="PANTHER" id="PTHR45138">
    <property type="entry name" value="REGULATORY COMPONENTS OF SENSORY TRANSDUCTION SYSTEM"/>
    <property type="match status" value="1"/>
</dbReference>
<organism evidence="6 7">
    <name type="scientific">Shewanella frigidimarina (strain NCIMB 400)</name>
    <dbReference type="NCBI Taxonomy" id="318167"/>
    <lineage>
        <taxon>Bacteria</taxon>
        <taxon>Pseudomonadati</taxon>
        <taxon>Pseudomonadota</taxon>
        <taxon>Gammaproteobacteria</taxon>
        <taxon>Alteromonadales</taxon>
        <taxon>Shewanellaceae</taxon>
        <taxon>Shewanella</taxon>
    </lineage>
</organism>
<dbReference type="SMART" id="SM00267">
    <property type="entry name" value="GGDEF"/>
    <property type="match status" value="1"/>
</dbReference>
<proteinExistence type="predicted"/>
<feature type="transmembrane region" description="Helical" evidence="4">
    <location>
        <begin position="44"/>
        <end position="61"/>
    </location>
</feature>
<evidence type="ECO:0000256" key="3">
    <source>
        <dbReference type="ARBA" id="ARBA00034247"/>
    </source>
</evidence>
<dbReference type="STRING" id="318167.Sfri_3227"/>
<dbReference type="PROSITE" id="PS50887">
    <property type="entry name" value="GGDEF"/>
    <property type="match status" value="1"/>
</dbReference>
<evidence type="ECO:0000313" key="7">
    <source>
        <dbReference type="Proteomes" id="UP000000684"/>
    </source>
</evidence>
<protein>
    <recommendedName>
        <fullName evidence="2">diguanylate cyclase</fullName>
        <ecNumber evidence="2">2.7.7.65</ecNumber>
    </recommendedName>
</protein>
<evidence type="ECO:0000313" key="6">
    <source>
        <dbReference type="EMBL" id="ABI73063.1"/>
    </source>
</evidence>
<dbReference type="InterPro" id="IPR000160">
    <property type="entry name" value="GGDEF_dom"/>
</dbReference>
<keyword evidence="4" id="KW-1133">Transmembrane helix</keyword>
<dbReference type="GeneID" id="41838602"/>
<feature type="transmembrane region" description="Helical" evidence="4">
    <location>
        <begin position="68"/>
        <end position="88"/>
    </location>
</feature>
<comment type="cofactor">
    <cofactor evidence="1">
        <name>Mg(2+)</name>
        <dbReference type="ChEBI" id="CHEBI:18420"/>
    </cofactor>
</comment>
<dbReference type="EC" id="2.7.7.65" evidence="2"/>
<feature type="domain" description="GGDEF" evidence="5">
    <location>
        <begin position="209"/>
        <end position="341"/>
    </location>
</feature>
<dbReference type="GO" id="GO:0043709">
    <property type="term" value="P:cell adhesion involved in single-species biofilm formation"/>
    <property type="evidence" value="ECO:0007669"/>
    <property type="project" value="TreeGrafter"/>
</dbReference>
<dbReference type="EMBL" id="CP000447">
    <property type="protein sequence ID" value="ABI73063.1"/>
    <property type="molecule type" value="Genomic_DNA"/>
</dbReference>
<feature type="transmembrane region" description="Helical" evidence="4">
    <location>
        <begin position="94"/>
        <end position="111"/>
    </location>
</feature>